<dbReference type="InterPro" id="IPR036930">
    <property type="entry name" value="WGR_dom_sf"/>
</dbReference>
<dbReference type="EMBL" id="FMTP01000010">
    <property type="protein sequence ID" value="SCW95729.1"/>
    <property type="molecule type" value="Genomic_DNA"/>
</dbReference>
<dbReference type="PROSITE" id="PS51977">
    <property type="entry name" value="WGR"/>
    <property type="match status" value="1"/>
</dbReference>
<dbReference type="RefSeq" id="WP_162841849.1">
    <property type="nucleotide sequence ID" value="NZ_FMTP01000010.1"/>
</dbReference>
<evidence type="ECO:0000313" key="4">
    <source>
        <dbReference type="Proteomes" id="UP000198889"/>
    </source>
</evidence>
<dbReference type="Pfam" id="PF05406">
    <property type="entry name" value="WGR"/>
    <property type="match status" value="1"/>
</dbReference>
<name>A0A1G4USH0_9HYPH</name>
<proteinExistence type="predicted"/>
<dbReference type="AlphaFoldDB" id="A0A1G4USH0"/>
<sequence length="183" mass="20376">MSTYPIAVDSVALEHKGGTKAYYVTRISTNDGRHLLVNRWGKVGVFGEVQVFKFTDRKTVEKEFEKKIRAKRTGGYELKANGSGLPNHGAATFVASDAQELVKKLTVPLFDKLGKDAISFLDPAIDTSRMREAEPPQLDEEGRKINRNTARKADLSDAIAAEKEAERKQVEQTYASNPLFGRF</sequence>
<dbReference type="Gene3D" id="2.20.140.10">
    <property type="entry name" value="WGR domain"/>
    <property type="match status" value="1"/>
</dbReference>
<reference evidence="4" key="1">
    <citation type="submission" date="2016-10" db="EMBL/GenBank/DDBJ databases">
        <authorList>
            <person name="Varghese N."/>
            <person name="Submissions S."/>
        </authorList>
    </citation>
    <scope>NUCLEOTIDE SEQUENCE [LARGE SCALE GENOMIC DNA]</scope>
    <source>
        <strain evidence="4">CGMCC 1.1761</strain>
    </source>
</reference>
<feature type="compositionally biased region" description="Basic and acidic residues" evidence="1">
    <location>
        <begin position="132"/>
        <end position="144"/>
    </location>
</feature>
<keyword evidence="4" id="KW-1185">Reference proteome</keyword>
<dbReference type="SUPFAM" id="SSF142921">
    <property type="entry name" value="WGR domain-like"/>
    <property type="match status" value="1"/>
</dbReference>
<evidence type="ECO:0000313" key="3">
    <source>
        <dbReference type="EMBL" id="SCW95729.1"/>
    </source>
</evidence>
<feature type="region of interest" description="Disordered" evidence="1">
    <location>
        <begin position="132"/>
        <end position="151"/>
    </location>
</feature>
<gene>
    <name evidence="3" type="ORF">SAMN05660859_0103</name>
</gene>
<feature type="region of interest" description="Disordered" evidence="1">
    <location>
        <begin position="163"/>
        <end position="183"/>
    </location>
</feature>
<protein>
    <submittedName>
        <fullName evidence="3">WGR domain-containing protein</fullName>
    </submittedName>
</protein>
<accession>A0A1G4USH0</accession>
<dbReference type="InterPro" id="IPR008893">
    <property type="entry name" value="WGR_domain"/>
</dbReference>
<feature type="domain" description="WGR" evidence="2">
    <location>
        <begin position="1"/>
        <end position="89"/>
    </location>
</feature>
<evidence type="ECO:0000256" key="1">
    <source>
        <dbReference type="SAM" id="MobiDB-lite"/>
    </source>
</evidence>
<dbReference type="STRING" id="177413.SAMN05660859_0103"/>
<organism evidence="3 4">
    <name type="scientific">Ancylobacter rudongensis</name>
    <dbReference type="NCBI Taxonomy" id="177413"/>
    <lineage>
        <taxon>Bacteria</taxon>
        <taxon>Pseudomonadati</taxon>
        <taxon>Pseudomonadota</taxon>
        <taxon>Alphaproteobacteria</taxon>
        <taxon>Hyphomicrobiales</taxon>
        <taxon>Xanthobacteraceae</taxon>
        <taxon>Ancylobacter</taxon>
    </lineage>
</organism>
<dbReference type="Proteomes" id="UP000198889">
    <property type="component" value="Unassembled WGS sequence"/>
</dbReference>
<evidence type="ECO:0000259" key="2">
    <source>
        <dbReference type="PROSITE" id="PS51977"/>
    </source>
</evidence>